<dbReference type="InterPro" id="IPR003795">
    <property type="entry name" value="DUF192"/>
</dbReference>
<dbReference type="Gene3D" id="2.60.120.1140">
    <property type="entry name" value="Protein of unknown function DUF192"/>
    <property type="match status" value="1"/>
</dbReference>
<dbReference type="EMBL" id="JAGIYY010000004">
    <property type="protein sequence ID" value="MBP0439651.1"/>
    <property type="molecule type" value="Genomic_DNA"/>
</dbReference>
<proteinExistence type="predicted"/>
<accession>A0A8J7R372</accession>
<keyword evidence="2" id="KW-1185">Reference proteome</keyword>
<dbReference type="RefSeq" id="WP_209335688.1">
    <property type="nucleotide sequence ID" value="NZ_JAGIYY010000004.1"/>
</dbReference>
<gene>
    <name evidence="1" type="ORF">J5Y06_13400</name>
</gene>
<evidence type="ECO:0000313" key="2">
    <source>
        <dbReference type="Proteomes" id="UP000666240"/>
    </source>
</evidence>
<name>A0A8J7R372_9HYPH</name>
<evidence type="ECO:0000313" key="1">
    <source>
        <dbReference type="EMBL" id="MBP0439651.1"/>
    </source>
</evidence>
<dbReference type="PANTHER" id="PTHR37953">
    <property type="entry name" value="UPF0127 PROTEIN MJ1496"/>
    <property type="match status" value="1"/>
</dbReference>
<dbReference type="InterPro" id="IPR038695">
    <property type="entry name" value="Saro_0823-like_sf"/>
</dbReference>
<organism evidence="1 2">
    <name type="scientific">Tianweitania sediminis</name>
    <dbReference type="NCBI Taxonomy" id="1502156"/>
    <lineage>
        <taxon>Bacteria</taxon>
        <taxon>Pseudomonadati</taxon>
        <taxon>Pseudomonadota</taxon>
        <taxon>Alphaproteobacteria</taxon>
        <taxon>Hyphomicrobiales</taxon>
        <taxon>Phyllobacteriaceae</taxon>
        <taxon>Tianweitania</taxon>
    </lineage>
</organism>
<dbReference type="Proteomes" id="UP000666240">
    <property type="component" value="Unassembled WGS sequence"/>
</dbReference>
<reference evidence="1" key="1">
    <citation type="submission" date="2021-03" db="EMBL/GenBank/DDBJ databases">
        <title>Genome sequencing and assembly of Tianweitania sediminis.</title>
        <authorList>
            <person name="Chhetri G."/>
        </authorList>
    </citation>
    <scope>NUCLEOTIDE SEQUENCE</scope>
    <source>
        <strain evidence="1">Z8</strain>
    </source>
</reference>
<sequence>MHPIPSYLRIILFALLLATGFAKPAFSLDGEAQMLPVHPAPLVVTTSDGEKKFSIEVADDPAERERGLMFRESLPTDRGMLFVFESTRPVGFWMKNTPLPLDLVFIRDDGTIAAIEPGEPFSEATISTPQPIRFVLELEQGTAERTGLKPGDRLDHPLIAAVAKAN</sequence>
<dbReference type="PANTHER" id="PTHR37953:SF1">
    <property type="entry name" value="UPF0127 PROTEIN MJ1496"/>
    <property type="match status" value="1"/>
</dbReference>
<dbReference type="Pfam" id="PF02643">
    <property type="entry name" value="DUF192"/>
    <property type="match status" value="1"/>
</dbReference>
<dbReference type="AlphaFoldDB" id="A0A8J7R372"/>
<protein>
    <submittedName>
        <fullName evidence="1">DUF192 domain-containing protein</fullName>
    </submittedName>
</protein>
<comment type="caution">
    <text evidence="1">The sequence shown here is derived from an EMBL/GenBank/DDBJ whole genome shotgun (WGS) entry which is preliminary data.</text>
</comment>